<sequence>MGGKAAILLVLGFSVIFLVYGHRFNRLSTDSVDNLSNYYVETKAHNIAVSAANLAANELFRDKTWETGFDNVSFDGGTYNVYVSNNVTSSGKVIICHIPPGNSAAQKTMTLPASAISGHQHHGDILGPCPGDVMDEQKATIVAEGTYQGITKVVTVDLRPSYFSKFGNYYAKITAMPATGDTFNGPFHTNGKLTTWGTPVFWGKTTAKRGLRKKGYPKDPKFYGGFESGVDIPLEFDTTGMRKAASLGGKVFRDTTNSNQKTKVKLEFLSNGDVEYKQKIGSGPWSPEVTVPLISLAPDGVIFVERGNVYVKGTLNGRLTVVASKKGKSGCGNIYQTDDLKYNSDPRANPNSTDVLGLVAENNIRIQYNNDTRHDNVITQASMFALKGNIGPDNALVKNDHKLASWKILGGLIAKTTRVTAHYNSAGPYEGYRFVHSYDDRFMTYVPPYFPHTRNLEIVSWYE</sequence>
<protein>
    <submittedName>
        <fullName evidence="1">Uncharacterized protein</fullName>
    </submittedName>
</protein>
<dbReference type="EMBL" id="UOGD01000396">
    <property type="protein sequence ID" value="VAX27862.1"/>
    <property type="molecule type" value="Genomic_DNA"/>
</dbReference>
<accession>A0A3B1CI14</accession>
<proteinExistence type="predicted"/>
<gene>
    <name evidence="1" type="ORF">MNBD_IGNAVI01-1958</name>
</gene>
<organism evidence="1">
    <name type="scientific">hydrothermal vent metagenome</name>
    <dbReference type="NCBI Taxonomy" id="652676"/>
    <lineage>
        <taxon>unclassified sequences</taxon>
        <taxon>metagenomes</taxon>
        <taxon>ecological metagenomes</taxon>
    </lineage>
</organism>
<evidence type="ECO:0000313" key="1">
    <source>
        <dbReference type="EMBL" id="VAX27862.1"/>
    </source>
</evidence>
<reference evidence="1" key="1">
    <citation type="submission" date="2018-06" db="EMBL/GenBank/DDBJ databases">
        <authorList>
            <person name="Zhirakovskaya E."/>
        </authorList>
    </citation>
    <scope>NUCLEOTIDE SEQUENCE</scope>
</reference>
<dbReference type="AlphaFoldDB" id="A0A3B1CI14"/>
<name>A0A3B1CI14_9ZZZZ</name>